<protein>
    <submittedName>
        <fullName evidence="2">Uncharacterized protein</fullName>
    </submittedName>
</protein>
<evidence type="ECO:0000313" key="2">
    <source>
        <dbReference type="EMBL" id="RXI02016.1"/>
    </source>
</evidence>
<reference evidence="2 3" key="1">
    <citation type="submission" date="2018-10" db="EMBL/GenBank/DDBJ databases">
        <title>A high-quality apple genome assembly.</title>
        <authorList>
            <person name="Hu J."/>
        </authorList>
    </citation>
    <scope>NUCLEOTIDE SEQUENCE [LARGE SCALE GENOMIC DNA]</scope>
    <source>
        <strain evidence="3">cv. HFTH1</strain>
        <tissue evidence="2">Young leaf</tissue>
    </source>
</reference>
<proteinExistence type="predicted"/>
<dbReference type="AlphaFoldDB" id="A0A498K3N9"/>
<name>A0A498K3N9_MALDO</name>
<gene>
    <name evidence="2" type="ORF">DVH24_015365</name>
</gene>
<evidence type="ECO:0000313" key="3">
    <source>
        <dbReference type="Proteomes" id="UP000290289"/>
    </source>
</evidence>
<keyword evidence="3" id="KW-1185">Reference proteome</keyword>
<accession>A0A498K3N9</accession>
<dbReference type="PANTHER" id="PTHR36746:SF3">
    <property type="entry name" value="DUF4005 DOMAIN-CONTAINING PROTEIN"/>
    <property type="match status" value="1"/>
</dbReference>
<dbReference type="PANTHER" id="PTHR36746">
    <property type="entry name" value="BNAC04G51760D PROTEIN"/>
    <property type="match status" value="1"/>
</dbReference>
<organism evidence="2 3">
    <name type="scientific">Malus domestica</name>
    <name type="common">Apple</name>
    <name type="synonym">Pyrus malus</name>
    <dbReference type="NCBI Taxonomy" id="3750"/>
    <lineage>
        <taxon>Eukaryota</taxon>
        <taxon>Viridiplantae</taxon>
        <taxon>Streptophyta</taxon>
        <taxon>Embryophyta</taxon>
        <taxon>Tracheophyta</taxon>
        <taxon>Spermatophyta</taxon>
        <taxon>Magnoliopsida</taxon>
        <taxon>eudicotyledons</taxon>
        <taxon>Gunneridae</taxon>
        <taxon>Pentapetalae</taxon>
        <taxon>rosids</taxon>
        <taxon>fabids</taxon>
        <taxon>Rosales</taxon>
        <taxon>Rosaceae</taxon>
        <taxon>Amygdaloideae</taxon>
        <taxon>Maleae</taxon>
        <taxon>Malus</taxon>
    </lineage>
</organism>
<dbReference type="Proteomes" id="UP000290289">
    <property type="component" value="Chromosome 4"/>
</dbReference>
<dbReference type="EMBL" id="RDQH01000330">
    <property type="protein sequence ID" value="RXI02016.1"/>
    <property type="molecule type" value="Genomic_DNA"/>
</dbReference>
<evidence type="ECO:0000256" key="1">
    <source>
        <dbReference type="SAM" id="MobiDB-lite"/>
    </source>
</evidence>
<feature type="region of interest" description="Disordered" evidence="1">
    <location>
        <begin position="20"/>
        <end position="45"/>
    </location>
</feature>
<comment type="caution">
    <text evidence="2">The sequence shown here is derived from an EMBL/GenBank/DDBJ whole genome shotgun (WGS) entry which is preliminary data.</text>
</comment>
<sequence>MGNCQSKWQARRKQYEFPASTAPNASLPSHDHTRNSNSNQVKLPNVSGAEAAETGMARGHKVQMRMEDNDDAFSDFINRTKLKNRATTSNAGIEKAASAADGVYETKQEDNAYDMFTDFVNRSKSKIRKTFSIRSNTSFKNSLNPIYRLATVPTQVSVLETSKTEAKMTSPTRFSLGRVEKLSTVQTRATTYRTVSLTYNDALSNDIHRA</sequence>